<dbReference type="PANTHER" id="PTHR22997:SF0">
    <property type="entry name" value="PIH1 DOMAIN-CONTAINING PROTEIN 1"/>
    <property type="match status" value="1"/>
</dbReference>
<accession>A0A8J2T656</accession>
<proteinExistence type="inferred from homology"/>
<dbReference type="OrthoDB" id="5135119at2759"/>
<comment type="similarity">
    <text evidence="1">Belongs to the PIH1 family.</text>
</comment>
<gene>
    <name evidence="4" type="ORF">BN860_17502g</name>
</gene>
<evidence type="ECO:0000313" key="5">
    <source>
        <dbReference type="Proteomes" id="UP000019375"/>
    </source>
</evidence>
<dbReference type="InterPro" id="IPR050734">
    <property type="entry name" value="PIH1/Kintoun_subfamily"/>
</dbReference>
<keyword evidence="5" id="KW-1185">Reference proteome</keyword>
<evidence type="ECO:0000256" key="1">
    <source>
        <dbReference type="ARBA" id="ARBA00008511"/>
    </source>
</evidence>
<reference evidence="5" key="1">
    <citation type="journal article" date="2013" name="Genome Announc.">
        <title>Genome sequence of the food spoilage yeast Zygosaccharomyces bailii CLIB 213(T).</title>
        <authorList>
            <person name="Galeote V."/>
            <person name="Bigey F."/>
            <person name="Devillers H."/>
            <person name="Neuveglise C."/>
            <person name="Dequin S."/>
        </authorList>
    </citation>
    <scope>NUCLEOTIDE SEQUENCE [LARGE SCALE GENOMIC DNA]</scope>
    <source>
        <strain evidence="5">CLIB 213 / ATCC 58445 / CBS 680 / CCRC 21525 / NBRC 1098 / NCYC 1416 / NRRL Y-2227</strain>
    </source>
</reference>
<name>A0A8J2T656_ZYGB2</name>
<evidence type="ECO:0000259" key="3">
    <source>
        <dbReference type="Pfam" id="PF18482"/>
    </source>
</evidence>
<dbReference type="GO" id="GO:0005737">
    <property type="term" value="C:cytoplasm"/>
    <property type="evidence" value="ECO:0007669"/>
    <property type="project" value="TreeGrafter"/>
</dbReference>
<evidence type="ECO:0000259" key="2">
    <source>
        <dbReference type="Pfam" id="PF08190"/>
    </source>
</evidence>
<dbReference type="GO" id="GO:0006364">
    <property type="term" value="P:rRNA processing"/>
    <property type="evidence" value="ECO:0007669"/>
    <property type="project" value="TreeGrafter"/>
</dbReference>
<dbReference type="Gene3D" id="2.60.40.4160">
    <property type="match status" value="1"/>
</dbReference>
<protein>
    <submittedName>
        <fullName evidence="4">BN860_17502g1_1</fullName>
    </submittedName>
</protein>
<dbReference type="Proteomes" id="UP000019375">
    <property type="component" value="Unassembled WGS sequence"/>
</dbReference>
<evidence type="ECO:0000313" key="4">
    <source>
        <dbReference type="EMBL" id="CDF87921.1"/>
    </source>
</evidence>
<feature type="domain" description="PIH1 N-terminal" evidence="2">
    <location>
        <begin position="12"/>
        <end position="163"/>
    </location>
</feature>
<dbReference type="InterPro" id="IPR041441">
    <property type="entry name" value="Pih1_CS_Ascomycota"/>
</dbReference>
<sequence>MDFFLRPQSKAESVITINPKPEFVIKSKLASVQNRPLDLPFLEAGAKVFINLCHDPQVPKPDVDFDPAIVYPLIINDQWEIPIITSSVRQDKDKKGALCYVWDCCINSKCVQWIRKEYQLREIVVEWCLESCDLCELIEISRDKITFPKLKSKGSIAPLEILSEDLNNDYKKEMTKILKEDRDEPRDLIEIRGNLMDDEEKAALAGAELPPLIPRNAAAKSSKPLIEEVDALSIEDKKCKKLNDVHFQVNMSKESGNHKLRIDIISELNSAKNYEVQYNPSSNELVIKNTNLQEFNEKILTIPLPDIFVDVESQMQCSFIKSEKKLSIKI</sequence>
<dbReference type="GO" id="GO:0000492">
    <property type="term" value="P:box C/D snoRNP assembly"/>
    <property type="evidence" value="ECO:0007669"/>
    <property type="project" value="TreeGrafter"/>
</dbReference>
<dbReference type="GO" id="GO:1990904">
    <property type="term" value="C:ribonucleoprotein complex"/>
    <property type="evidence" value="ECO:0007669"/>
    <property type="project" value="TreeGrafter"/>
</dbReference>
<dbReference type="EMBL" id="HG316454">
    <property type="protein sequence ID" value="CDF87921.1"/>
    <property type="molecule type" value="Genomic_DNA"/>
</dbReference>
<feature type="domain" description="Pih1 Ascomycota CS" evidence="3">
    <location>
        <begin position="245"/>
        <end position="328"/>
    </location>
</feature>
<dbReference type="InterPro" id="IPR012981">
    <property type="entry name" value="PIH1_N"/>
</dbReference>
<dbReference type="PANTHER" id="PTHR22997">
    <property type="entry name" value="PIH1 DOMAIN-CONTAINING PROTEIN 1"/>
    <property type="match status" value="1"/>
</dbReference>
<dbReference type="Pfam" id="PF08190">
    <property type="entry name" value="PIH1"/>
    <property type="match status" value="1"/>
</dbReference>
<organism evidence="4 5">
    <name type="scientific">Zygosaccharomyces bailii (strain CLIB 213 / ATCC 58445 / CBS 680 / BCRC 21525 / NBRC 1098 / NCYC 1416 / NRRL Y-2227)</name>
    <dbReference type="NCBI Taxonomy" id="1333698"/>
    <lineage>
        <taxon>Eukaryota</taxon>
        <taxon>Fungi</taxon>
        <taxon>Dikarya</taxon>
        <taxon>Ascomycota</taxon>
        <taxon>Saccharomycotina</taxon>
        <taxon>Saccharomycetes</taxon>
        <taxon>Saccharomycetales</taxon>
        <taxon>Saccharomycetaceae</taxon>
        <taxon>Zygosaccharomyces</taxon>
    </lineage>
</organism>
<dbReference type="Pfam" id="PF18482">
    <property type="entry name" value="Pih1_fungal_CS"/>
    <property type="match status" value="1"/>
</dbReference>
<dbReference type="AlphaFoldDB" id="A0A8J2T656"/>
<dbReference type="GO" id="GO:0097255">
    <property type="term" value="C:R2TP complex"/>
    <property type="evidence" value="ECO:0007669"/>
    <property type="project" value="TreeGrafter"/>
</dbReference>